<evidence type="ECO:0000256" key="6">
    <source>
        <dbReference type="ARBA" id="ARBA00023053"/>
    </source>
</evidence>
<dbReference type="GO" id="GO:0005886">
    <property type="term" value="C:plasma membrane"/>
    <property type="evidence" value="ECO:0007669"/>
    <property type="project" value="UniProtKB-SubCell"/>
</dbReference>
<dbReference type="EMBL" id="SMKI01000122">
    <property type="protein sequence ID" value="TDC75049.1"/>
    <property type="molecule type" value="Genomic_DNA"/>
</dbReference>
<dbReference type="GO" id="GO:0015385">
    <property type="term" value="F:sodium:proton antiporter activity"/>
    <property type="evidence" value="ECO:0007669"/>
    <property type="project" value="InterPro"/>
</dbReference>
<dbReference type="GO" id="GO:0051453">
    <property type="term" value="P:regulation of intracellular pH"/>
    <property type="evidence" value="ECO:0007669"/>
    <property type="project" value="TreeGrafter"/>
</dbReference>
<feature type="domain" description="Cation/H+ exchanger transmembrane" evidence="11">
    <location>
        <begin position="17"/>
        <end position="407"/>
    </location>
</feature>
<feature type="transmembrane region" description="Helical" evidence="10">
    <location>
        <begin position="116"/>
        <end position="135"/>
    </location>
</feature>
<keyword evidence="9 10" id="KW-0739">Sodium transport</keyword>
<comment type="subcellular location">
    <subcellularLocation>
        <location evidence="1 10">Cell membrane</location>
        <topology evidence="1 10">Multi-pass membrane protein</topology>
    </subcellularLocation>
</comment>
<evidence type="ECO:0000256" key="9">
    <source>
        <dbReference type="ARBA" id="ARBA00023201"/>
    </source>
</evidence>
<dbReference type="InterPro" id="IPR018422">
    <property type="entry name" value="Cation/H_exchanger_CPA1"/>
</dbReference>
<proteinExistence type="inferred from homology"/>
<accession>A0A4R4TLU8</accession>
<dbReference type="NCBIfam" id="TIGR00831">
    <property type="entry name" value="a_cpa1"/>
    <property type="match status" value="1"/>
</dbReference>
<evidence type="ECO:0000256" key="7">
    <source>
        <dbReference type="ARBA" id="ARBA00023065"/>
    </source>
</evidence>
<feature type="transmembrane region" description="Helical" evidence="10">
    <location>
        <begin position="86"/>
        <end position="110"/>
    </location>
</feature>
<keyword evidence="2 10" id="KW-0813">Transport</keyword>
<evidence type="ECO:0000256" key="1">
    <source>
        <dbReference type="ARBA" id="ARBA00004651"/>
    </source>
</evidence>
<evidence type="ECO:0000256" key="5">
    <source>
        <dbReference type="ARBA" id="ARBA00022989"/>
    </source>
</evidence>
<dbReference type="AlphaFoldDB" id="A0A4R4TLU8"/>
<dbReference type="GO" id="GO:0015386">
    <property type="term" value="F:potassium:proton antiporter activity"/>
    <property type="evidence" value="ECO:0007669"/>
    <property type="project" value="TreeGrafter"/>
</dbReference>
<evidence type="ECO:0000256" key="10">
    <source>
        <dbReference type="RuleBase" id="RU366002"/>
    </source>
</evidence>
<feature type="transmembrane region" description="Helical" evidence="10">
    <location>
        <begin position="347"/>
        <end position="369"/>
    </location>
</feature>
<keyword evidence="13" id="KW-1185">Reference proteome</keyword>
<comment type="caution">
    <text evidence="12">The sequence shown here is derived from an EMBL/GenBank/DDBJ whole genome shotgun (WGS) entry which is preliminary data.</text>
</comment>
<keyword evidence="3 10" id="KW-1003">Cell membrane</keyword>
<feature type="transmembrane region" description="Helical" evidence="10">
    <location>
        <begin position="180"/>
        <end position="200"/>
    </location>
</feature>
<sequence>MPHNLLGLELVVVLGVAVLVCELAGRRLGVAPPVLLLVVGALLGFVPTLREAHLPPEAVLLLFLPVLLYGESLTTSLREIRSNLRVIVLMSTLLVLATAVVVASVGHALGLPWGPAWVLGAALAPTDATAVGVLARRLPRRTVTVLRAESLINDGTALVIYGIAVGVTVGAEHLTVPYLGWLFLLAYLGGAAAGAVTAWLGVMVRRRMDDPLLESVAVVLLPFTAFLGAEAIDASGVLAVVVCGLIMSQSGPRVGLPDTRQQIRASWTLAAYLLNGSLFVLVGLEAQSALRGLTTFDVTRALVMVGIASATVVAVRFAFLFLFTYLIRAIDRRPQQRRRRVGHRARVISGVAGFRGAVSLAAALAVPHTLDSGAAFPDRDIIVFVTCGVIVVTLVGQGLLLPAVVRWARLPRDTSVDEERQLAQTAATEEALAALDDVAAELGTDPDVVRRLRDEYETHLLVTRAYQEGTGQEPALRHAEHYTALRLALLARKRATVLRLRDEQHIDDTVLRQLQSALDIEEVRLARRQSPPGPTSA</sequence>
<dbReference type="RefSeq" id="WP_132818288.1">
    <property type="nucleotide sequence ID" value="NZ_SMKI01000122.1"/>
</dbReference>
<comment type="function">
    <text evidence="10">Na(+)/H(+) antiporter that extrudes sodium in exchange for external protons.</text>
</comment>
<feature type="transmembrane region" description="Helical" evidence="10">
    <location>
        <begin position="381"/>
        <end position="405"/>
    </location>
</feature>
<evidence type="ECO:0000313" key="13">
    <source>
        <dbReference type="Proteomes" id="UP000295345"/>
    </source>
</evidence>
<keyword evidence="4 10" id="KW-0812">Transmembrane</keyword>
<evidence type="ECO:0000256" key="2">
    <source>
        <dbReference type="ARBA" id="ARBA00022448"/>
    </source>
</evidence>
<name>A0A4R4TLU8_9ACTN</name>
<gene>
    <name evidence="12" type="ORF">E1283_13700</name>
</gene>
<protein>
    <submittedName>
        <fullName evidence="12">Na+/H+ antiporter</fullName>
    </submittedName>
</protein>
<keyword evidence="8 10" id="KW-0472">Membrane</keyword>
<evidence type="ECO:0000313" key="12">
    <source>
        <dbReference type="EMBL" id="TDC75049.1"/>
    </source>
</evidence>
<organism evidence="12 13">
    <name type="scientific">Streptomyces hainanensis</name>
    <dbReference type="NCBI Taxonomy" id="402648"/>
    <lineage>
        <taxon>Bacteria</taxon>
        <taxon>Bacillati</taxon>
        <taxon>Actinomycetota</taxon>
        <taxon>Actinomycetes</taxon>
        <taxon>Kitasatosporales</taxon>
        <taxon>Streptomycetaceae</taxon>
        <taxon>Streptomyces</taxon>
    </lineage>
</organism>
<reference evidence="12 13" key="1">
    <citation type="submission" date="2019-03" db="EMBL/GenBank/DDBJ databases">
        <title>Draft genome sequences of novel Actinobacteria.</title>
        <authorList>
            <person name="Sahin N."/>
            <person name="Ay H."/>
            <person name="Saygin H."/>
        </authorList>
    </citation>
    <scope>NUCLEOTIDE SEQUENCE [LARGE SCALE GENOMIC DNA]</scope>
    <source>
        <strain evidence="12 13">DSM 41900</strain>
    </source>
</reference>
<feature type="transmembrane region" description="Helical" evidence="10">
    <location>
        <begin position="267"/>
        <end position="290"/>
    </location>
</feature>
<keyword evidence="5 10" id="KW-1133">Transmembrane helix</keyword>
<feature type="transmembrane region" description="Helical" evidence="10">
    <location>
        <begin position="6"/>
        <end position="23"/>
    </location>
</feature>
<evidence type="ECO:0000256" key="4">
    <source>
        <dbReference type="ARBA" id="ARBA00022692"/>
    </source>
</evidence>
<evidence type="ECO:0000256" key="8">
    <source>
        <dbReference type="ARBA" id="ARBA00023136"/>
    </source>
</evidence>
<dbReference type="InterPro" id="IPR004705">
    <property type="entry name" value="Cation/H_exchanger_CPA1_bac"/>
</dbReference>
<feature type="transmembrane region" description="Helical" evidence="10">
    <location>
        <begin position="302"/>
        <end position="327"/>
    </location>
</feature>
<comment type="similarity">
    <text evidence="10">Belongs to the monovalent cation:proton antiporter 1 (CPA1) transporter (TC 2.A.36) family.</text>
</comment>
<feature type="transmembrane region" description="Helical" evidence="10">
    <location>
        <begin position="58"/>
        <end position="74"/>
    </location>
</feature>
<keyword evidence="6 10" id="KW-0915">Sodium</keyword>
<dbReference type="InterPro" id="IPR006153">
    <property type="entry name" value="Cation/H_exchanger_TM"/>
</dbReference>
<dbReference type="Gene3D" id="1.20.1530.20">
    <property type="match status" value="1"/>
</dbReference>
<feature type="transmembrane region" description="Helical" evidence="10">
    <location>
        <begin position="156"/>
        <end position="174"/>
    </location>
</feature>
<evidence type="ECO:0000259" key="11">
    <source>
        <dbReference type="Pfam" id="PF00999"/>
    </source>
</evidence>
<dbReference type="OrthoDB" id="57886at2"/>
<dbReference type="PANTHER" id="PTHR10110:SF86">
    <property type="entry name" value="SODIUM_HYDROGEN EXCHANGER 7"/>
    <property type="match status" value="1"/>
</dbReference>
<keyword evidence="7 10" id="KW-0406">Ion transport</keyword>
<keyword evidence="10" id="KW-0050">Antiport</keyword>
<dbReference type="PANTHER" id="PTHR10110">
    <property type="entry name" value="SODIUM/HYDROGEN EXCHANGER"/>
    <property type="match status" value="1"/>
</dbReference>
<dbReference type="Pfam" id="PF00999">
    <property type="entry name" value="Na_H_Exchanger"/>
    <property type="match status" value="1"/>
</dbReference>
<feature type="transmembrane region" description="Helical" evidence="10">
    <location>
        <begin position="30"/>
        <end position="46"/>
    </location>
</feature>
<evidence type="ECO:0000256" key="3">
    <source>
        <dbReference type="ARBA" id="ARBA00022475"/>
    </source>
</evidence>
<dbReference type="InterPro" id="IPR038770">
    <property type="entry name" value="Na+/solute_symporter_sf"/>
</dbReference>
<dbReference type="Proteomes" id="UP000295345">
    <property type="component" value="Unassembled WGS sequence"/>
</dbReference>
<dbReference type="GO" id="GO:0098719">
    <property type="term" value="P:sodium ion import across plasma membrane"/>
    <property type="evidence" value="ECO:0007669"/>
    <property type="project" value="TreeGrafter"/>
</dbReference>